<proteinExistence type="predicted"/>
<feature type="compositionally biased region" description="Acidic residues" evidence="1">
    <location>
        <begin position="29"/>
        <end position="38"/>
    </location>
</feature>
<evidence type="ECO:0000313" key="3">
    <source>
        <dbReference type="Proteomes" id="UP000386466"/>
    </source>
</evidence>
<evidence type="ECO:0000256" key="1">
    <source>
        <dbReference type="SAM" id="MobiDB-lite"/>
    </source>
</evidence>
<name>A0A485NYT4_LYNPA</name>
<dbReference type="Proteomes" id="UP000386466">
    <property type="component" value="Unassembled WGS sequence"/>
</dbReference>
<feature type="region of interest" description="Disordered" evidence="1">
    <location>
        <begin position="1"/>
        <end position="77"/>
    </location>
</feature>
<gene>
    <name evidence="2" type="ORF">LYPA_23C016420</name>
</gene>
<keyword evidence="2" id="KW-0547">Nucleotide-binding</keyword>
<evidence type="ECO:0000313" key="2">
    <source>
        <dbReference type="EMBL" id="VFV37457.1"/>
    </source>
</evidence>
<dbReference type="AlphaFoldDB" id="A0A485NYT4"/>
<reference evidence="2 3" key="1">
    <citation type="submission" date="2019-01" db="EMBL/GenBank/DDBJ databases">
        <authorList>
            <person name="Alioto T."/>
            <person name="Alioto T."/>
        </authorList>
    </citation>
    <scope>NUCLEOTIDE SEQUENCE [LARGE SCALE GENOMIC DNA]</scope>
</reference>
<keyword evidence="3" id="KW-1185">Reference proteome</keyword>
<keyword evidence="2" id="KW-0347">Helicase</keyword>
<accession>A0A485NYT4</accession>
<organism evidence="2 3">
    <name type="scientific">Lynx pardinus</name>
    <name type="common">Iberian lynx</name>
    <name type="synonym">Felis pardina</name>
    <dbReference type="NCBI Taxonomy" id="191816"/>
    <lineage>
        <taxon>Eukaryota</taxon>
        <taxon>Metazoa</taxon>
        <taxon>Chordata</taxon>
        <taxon>Craniata</taxon>
        <taxon>Vertebrata</taxon>
        <taxon>Euteleostomi</taxon>
        <taxon>Mammalia</taxon>
        <taxon>Eutheria</taxon>
        <taxon>Laurasiatheria</taxon>
        <taxon>Carnivora</taxon>
        <taxon>Feliformia</taxon>
        <taxon>Felidae</taxon>
        <taxon>Felinae</taxon>
        <taxon>Lynx</taxon>
    </lineage>
</organism>
<protein>
    <submittedName>
        <fullName evidence="2">Probable atp-dependent rna helicase</fullName>
    </submittedName>
</protein>
<keyword evidence="2" id="KW-0378">Hydrolase</keyword>
<dbReference type="EMBL" id="CAAGRJ010024388">
    <property type="protein sequence ID" value="VFV37457.1"/>
    <property type="molecule type" value="Genomic_DNA"/>
</dbReference>
<dbReference type="GO" id="GO:0004386">
    <property type="term" value="F:helicase activity"/>
    <property type="evidence" value="ECO:0007669"/>
    <property type="project" value="UniProtKB-KW"/>
</dbReference>
<sequence length="77" mass="8708">MSIFQKGGKGLEGSEYRLANGIRDKEEESKVDEEEMEEQLGKAKGCQPSSVANIDETEKIKEGPMQFPDRDEEEEEI</sequence>
<keyword evidence="2" id="KW-0067">ATP-binding</keyword>